<keyword evidence="1" id="KW-0560">Oxidoreductase</keyword>
<dbReference type="SUPFAM" id="SSF51735">
    <property type="entry name" value="NAD(P)-binding Rossmann-fold domains"/>
    <property type="match status" value="1"/>
</dbReference>
<dbReference type="PANTHER" id="PTHR43157">
    <property type="entry name" value="PHOSPHATIDYLINOSITOL-GLYCAN BIOSYNTHESIS CLASS F PROTEIN-RELATED"/>
    <property type="match status" value="1"/>
</dbReference>
<evidence type="ECO:0000313" key="2">
    <source>
        <dbReference type="EMBL" id="RGP70983.1"/>
    </source>
</evidence>
<protein>
    <submittedName>
        <fullName evidence="2">Short-chain dehydrogenase reductase family</fullName>
    </submittedName>
</protein>
<gene>
    <name evidence="2" type="ORF">FSPOR_3670</name>
</gene>
<dbReference type="AlphaFoldDB" id="A0A395SF09"/>
<dbReference type="STRING" id="5514.A0A395SF09"/>
<sequence length="348" mass="38158">MTASSFQTTPKGQASFLHFFRQQLGYKPEAVTNANLEGKTAIVTGSSSGVGLETSRQLLDLGLSKLYLAVRNEDKGAAAVRNLSQGRNPPLPEGAIEIWKLDLDFYESIVAFAEKAKSLPRLDIILLNAGLCPAKRVLNEQTNHDEIIQVNYLSNALLALLLLPAIKATRPNQPGPSRMTFTSSEVAAWSNFKYEDGISILKTLDSPEKGFNTTNQMFTSKLLCQFFLVELAKLVPSSLAVINSASPGSVHDSQFNREIDQTFSGAMVKRVMKYVAYTSANGARMMTDAIVNHDDGTHGQFLSFQKLVPMAPIIYTETGKKCGEQLWKETMEELAFAKPEEVLKSALG</sequence>
<evidence type="ECO:0000256" key="1">
    <source>
        <dbReference type="ARBA" id="ARBA00023002"/>
    </source>
</evidence>
<reference evidence="2 3" key="1">
    <citation type="journal article" date="2018" name="PLoS Pathog.">
        <title>Evolution of structural diversity of trichothecenes, a family of toxins produced by plant pathogenic and entomopathogenic fungi.</title>
        <authorList>
            <person name="Proctor R.H."/>
            <person name="McCormick S.P."/>
            <person name="Kim H.S."/>
            <person name="Cardoza R.E."/>
            <person name="Stanley A.M."/>
            <person name="Lindo L."/>
            <person name="Kelly A."/>
            <person name="Brown D.W."/>
            <person name="Lee T."/>
            <person name="Vaughan M.M."/>
            <person name="Alexander N.J."/>
            <person name="Busman M."/>
            <person name="Gutierrez S."/>
        </authorList>
    </citation>
    <scope>NUCLEOTIDE SEQUENCE [LARGE SCALE GENOMIC DNA]</scope>
    <source>
        <strain evidence="2 3">NRRL 3299</strain>
    </source>
</reference>
<keyword evidence="3" id="KW-1185">Reference proteome</keyword>
<dbReference type="InterPro" id="IPR036291">
    <property type="entry name" value="NAD(P)-bd_dom_sf"/>
</dbReference>
<name>A0A395SF09_FUSSP</name>
<dbReference type="Pfam" id="PF00106">
    <property type="entry name" value="adh_short"/>
    <property type="match status" value="1"/>
</dbReference>
<proteinExistence type="predicted"/>
<dbReference type="InterPro" id="IPR002347">
    <property type="entry name" value="SDR_fam"/>
</dbReference>
<evidence type="ECO:0000313" key="3">
    <source>
        <dbReference type="Proteomes" id="UP000266152"/>
    </source>
</evidence>
<dbReference type="GO" id="GO:0016491">
    <property type="term" value="F:oxidoreductase activity"/>
    <property type="evidence" value="ECO:0007669"/>
    <property type="project" value="UniProtKB-KW"/>
</dbReference>
<organism evidence="2 3">
    <name type="scientific">Fusarium sporotrichioides</name>
    <dbReference type="NCBI Taxonomy" id="5514"/>
    <lineage>
        <taxon>Eukaryota</taxon>
        <taxon>Fungi</taxon>
        <taxon>Dikarya</taxon>
        <taxon>Ascomycota</taxon>
        <taxon>Pezizomycotina</taxon>
        <taxon>Sordariomycetes</taxon>
        <taxon>Hypocreomycetidae</taxon>
        <taxon>Hypocreales</taxon>
        <taxon>Nectriaceae</taxon>
        <taxon>Fusarium</taxon>
    </lineage>
</organism>
<dbReference type="Gene3D" id="3.40.50.720">
    <property type="entry name" value="NAD(P)-binding Rossmann-like Domain"/>
    <property type="match status" value="1"/>
</dbReference>
<dbReference type="PANTHER" id="PTHR43157:SF31">
    <property type="entry name" value="PHOSPHATIDYLINOSITOL-GLYCAN BIOSYNTHESIS CLASS F PROTEIN"/>
    <property type="match status" value="1"/>
</dbReference>
<comment type="caution">
    <text evidence="2">The sequence shown here is derived from an EMBL/GenBank/DDBJ whole genome shotgun (WGS) entry which is preliminary data.</text>
</comment>
<accession>A0A395SF09</accession>
<dbReference type="EMBL" id="PXOF01000048">
    <property type="protein sequence ID" value="RGP70983.1"/>
    <property type="molecule type" value="Genomic_DNA"/>
</dbReference>
<dbReference type="PRINTS" id="PR00081">
    <property type="entry name" value="GDHRDH"/>
</dbReference>
<dbReference type="Proteomes" id="UP000266152">
    <property type="component" value="Unassembled WGS sequence"/>
</dbReference>